<dbReference type="AlphaFoldDB" id="A0A2U1LVW2"/>
<dbReference type="Proteomes" id="UP000245207">
    <property type="component" value="Unassembled WGS sequence"/>
</dbReference>
<dbReference type="InterPro" id="IPR036691">
    <property type="entry name" value="Endo/exonu/phosph_ase_sf"/>
</dbReference>
<keyword evidence="3" id="KW-1185">Reference proteome</keyword>
<keyword evidence="1" id="KW-0732">Signal</keyword>
<comment type="caution">
    <text evidence="2">The sequence shown here is derived from an EMBL/GenBank/DDBJ whole genome shotgun (WGS) entry which is preliminary data.</text>
</comment>
<dbReference type="EMBL" id="PKPP01007540">
    <property type="protein sequence ID" value="PWA53107.1"/>
    <property type="molecule type" value="Genomic_DNA"/>
</dbReference>
<sequence>MTSKYGGVLWVQISVLLDMPRLTACDGTTVDNNEDQVHVGCWWRHRIISNPNVLIVEGQWLDVQLDIYMVNVYAPQYEEGKQNLWCYIIEFMYSNLGYYIIFGDFNFVRNNFERFGSFFSNINAVYFNDLIANGNLVDVPMGGYKFTRVD</sequence>
<proteinExistence type="predicted"/>
<organism evidence="2 3">
    <name type="scientific">Artemisia annua</name>
    <name type="common">Sweet wormwood</name>
    <dbReference type="NCBI Taxonomy" id="35608"/>
    <lineage>
        <taxon>Eukaryota</taxon>
        <taxon>Viridiplantae</taxon>
        <taxon>Streptophyta</taxon>
        <taxon>Embryophyta</taxon>
        <taxon>Tracheophyta</taxon>
        <taxon>Spermatophyta</taxon>
        <taxon>Magnoliopsida</taxon>
        <taxon>eudicotyledons</taxon>
        <taxon>Gunneridae</taxon>
        <taxon>Pentapetalae</taxon>
        <taxon>asterids</taxon>
        <taxon>campanulids</taxon>
        <taxon>Asterales</taxon>
        <taxon>Asteraceae</taxon>
        <taxon>Asteroideae</taxon>
        <taxon>Anthemideae</taxon>
        <taxon>Artemisiinae</taxon>
        <taxon>Artemisia</taxon>
    </lineage>
</organism>
<feature type="chain" id="PRO_5015601806" evidence="1">
    <location>
        <begin position="26"/>
        <end position="150"/>
    </location>
</feature>
<evidence type="ECO:0000313" key="2">
    <source>
        <dbReference type="EMBL" id="PWA53107.1"/>
    </source>
</evidence>
<dbReference type="OrthoDB" id="8196670at2759"/>
<name>A0A2U1LVW2_ARTAN</name>
<gene>
    <name evidence="2" type="ORF">CTI12_AA447950</name>
</gene>
<feature type="signal peptide" evidence="1">
    <location>
        <begin position="1"/>
        <end position="25"/>
    </location>
</feature>
<evidence type="ECO:0000313" key="3">
    <source>
        <dbReference type="Proteomes" id="UP000245207"/>
    </source>
</evidence>
<evidence type="ECO:0000256" key="1">
    <source>
        <dbReference type="SAM" id="SignalP"/>
    </source>
</evidence>
<dbReference type="Gene3D" id="3.60.10.10">
    <property type="entry name" value="Endonuclease/exonuclease/phosphatase"/>
    <property type="match status" value="1"/>
</dbReference>
<dbReference type="SUPFAM" id="SSF56219">
    <property type="entry name" value="DNase I-like"/>
    <property type="match status" value="1"/>
</dbReference>
<protein>
    <submittedName>
        <fullName evidence="2">Cytochrome P450</fullName>
    </submittedName>
</protein>
<accession>A0A2U1LVW2</accession>
<reference evidence="2 3" key="1">
    <citation type="journal article" date="2018" name="Mol. Plant">
        <title>The genome of Artemisia annua provides insight into the evolution of Asteraceae family and artemisinin biosynthesis.</title>
        <authorList>
            <person name="Shen Q."/>
            <person name="Zhang L."/>
            <person name="Liao Z."/>
            <person name="Wang S."/>
            <person name="Yan T."/>
            <person name="Shi P."/>
            <person name="Liu M."/>
            <person name="Fu X."/>
            <person name="Pan Q."/>
            <person name="Wang Y."/>
            <person name="Lv Z."/>
            <person name="Lu X."/>
            <person name="Zhang F."/>
            <person name="Jiang W."/>
            <person name="Ma Y."/>
            <person name="Chen M."/>
            <person name="Hao X."/>
            <person name="Li L."/>
            <person name="Tang Y."/>
            <person name="Lv G."/>
            <person name="Zhou Y."/>
            <person name="Sun X."/>
            <person name="Brodelius P.E."/>
            <person name="Rose J.K.C."/>
            <person name="Tang K."/>
        </authorList>
    </citation>
    <scope>NUCLEOTIDE SEQUENCE [LARGE SCALE GENOMIC DNA]</scope>
    <source>
        <strain evidence="3">cv. Huhao1</strain>
        <tissue evidence="2">Leaf</tissue>
    </source>
</reference>